<dbReference type="GO" id="GO:0033596">
    <property type="term" value="C:TSC1-TSC2 complex"/>
    <property type="evidence" value="ECO:0007669"/>
    <property type="project" value="TreeGrafter"/>
</dbReference>
<dbReference type="InterPro" id="IPR035974">
    <property type="entry name" value="Rap/Ran-GAP_sf"/>
</dbReference>
<keyword evidence="1" id="KW-0343">GTPase activation</keyword>
<accession>U4L5E5</accession>
<dbReference type="InterPro" id="IPR027107">
    <property type="entry name" value="Tuberin/Ral-act_asu"/>
</dbReference>
<dbReference type="EMBL" id="HF935360">
    <property type="protein sequence ID" value="CCX07661.1"/>
    <property type="molecule type" value="Genomic_DNA"/>
</dbReference>
<dbReference type="GO" id="GO:0051056">
    <property type="term" value="P:regulation of small GTPase mediated signal transduction"/>
    <property type="evidence" value="ECO:0007669"/>
    <property type="project" value="InterPro"/>
</dbReference>
<keyword evidence="5" id="KW-1185">Reference proteome</keyword>
<proteinExistence type="predicted"/>
<dbReference type="Gene3D" id="3.40.50.11210">
    <property type="entry name" value="Rap/Ran-GAP"/>
    <property type="match status" value="1"/>
</dbReference>
<dbReference type="STRING" id="1076935.U4L5E5"/>
<dbReference type="GO" id="GO:0032007">
    <property type="term" value="P:negative regulation of TOR signaling"/>
    <property type="evidence" value="ECO:0007669"/>
    <property type="project" value="TreeGrafter"/>
</dbReference>
<evidence type="ECO:0000313" key="5">
    <source>
        <dbReference type="Proteomes" id="UP000018144"/>
    </source>
</evidence>
<feature type="domain" description="Rap-GAP" evidence="3">
    <location>
        <begin position="1258"/>
        <end position="1480"/>
    </location>
</feature>
<dbReference type="OMA" id="ATRFLMN"/>
<evidence type="ECO:0000256" key="1">
    <source>
        <dbReference type="ARBA" id="ARBA00022468"/>
    </source>
</evidence>
<name>U4L5E5_PYROM</name>
<gene>
    <name evidence="4" type="ORF">PCON_07250</name>
</gene>
<protein>
    <submittedName>
        <fullName evidence="4">Similar to Tuberous sclerosis 2 protein homolog acc. no. Q9UUG9</fullName>
    </submittedName>
</protein>
<feature type="compositionally biased region" description="Polar residues" evidence="2">
    <location>
        <begin position="776"/>
        <end position="787"/>
    </location>
</feature>
<dbReference type="eggNOG" id="KOG3687">
    <property type="taxonomic scope" value="Eukaryota"/>
</dbReference>
<dbReference type="Pfam" id="PF02145">
    <property type="entry name" value="Rap_GAP"/>
    <property type="match status" value="1"/>
</dbReference>
<evidence type="ECO:0000259" key="3">
    <source>
        <dbReference type="PROSITE" id="PS50085"/>
    </source>
</evidence>
<dbReference type="PANTHER" id="PTHR10063">
    <property type="entry name" value="TUBERIN"/>
    <property type="match status" value="1"/>
</dbReference>
<dbReference type="PROSITE" id="PS50085">
    <property type="entry name" value="RAPGAP"/>
    <property type="match status" value="1"/>
</dbReference>
<evidence type="ECO:0000256" key="2">
    <source>
        <dbReference type="SAM" id="MobiDB-lite"/>
    </source>
</evidence>
<reference evidence="4 5" key="1">
    <citation type="journal article" date="2013" name="PLoS Genet.">
        <title>The genome and development-dependent transcriptomes of Pyronema confluens: a window into fungal evolution.</title>
        <authorList>
            <person name="Traeger S."/>
            <person name="Altegoer F."/>
            <person name="Freitag M."/>
            <person name="Gabaldon T."/>
            <person name="Kempken F."/>
            <person name="Kumar A."/>
            <person name="Marcet-Houben M."/>
            <person name="Poggeler S."/>
            <person name="Stajich J.E."/>
            <person name="Nowrousian M."/>
        </authorList>
    </citation>
    <scope>NUCLEOTIDE SEQUENCE [LARGE SCALE GENOMIC DNA]</scope>
    <source>
        <strain evidence="5">CBS 100304</strain>
        <tissue evidence="4">Vegetative mycelium</tissue>
    </source>
</reference>
<feature type="compositionally biased region" description="Gly residues" evidence="2">
    <location>
        <begin position="1545"/>
        <end position="1556"/>
    </location>
</feature>
<dbReference type="Proteomes" id="UP000018144">
    <property type="component" value="Unassembled WGS sequence"/>
</dbReference>
<dbReference type="SUPFAM" id="SSF48371">
    <property type="entry name" value="ARM repeat"/>
    <property type="match status" value="1"/>
</dbReference>
<dbReference type="InterPro" id="IPR018515">
    <property type="entry name" value="Tuberin-type_domain"/>
</dbReference>
<dbReference type="InterPro" id="IPR000331">
    <property type="entry name" value="Rap/Ran_GAP_dom"/>
</dbReference>
<feature type="compositionally biased region" description="Basic and acidic residues" evidence="2">
    <location>
        <begin position="788"/>
        <end position="797"/>
    </location>
</feature>
<dbReference type="SUPFAM" id="SSF111347">
    <property type="entry name" value="Rap/Ran-GAP"/>
    <property type="match status" value="1"/>
</dbReference>
<dbReference type="Pfam" id="PF03542">
    <property type="entry name" value="Tuberin"/>
    <property type="match status" value="1"/>
</dbReference>
<dbReference type="Pfam" id="PF11864">
    <property type="entry name" value="DUF3384"/>
    <property type="match status" value="1"/>
</dbReference>
<feature type="region of interest" description="Disordered" evidence="2">
    <location>
        <begin position="742"/>
        <end position="797"/>
    </location>
</feature>
<dbReference type="GO" id="GO:0005634">
    <property type="term" value="C:nucleus"/>
    <property type="evidence" value="ECO:0007669"/>
    <property type="project" value="InterPro"/>
</dbReference>
<dbReference type="GO" id="GO:0005096">
    <property type="term" value="F:GTPase activator activity"/>
    <property type="evidence" value="ECO:0007669"/>
    <property type="project" value="UniProtKB-KW"/>
</dbReference>
<feature type="region of interest" description="Disordered" evidence="2">
    <location>
        <begin position="1543"/>
        <end position="1570"/>
    </location>
</feature>
<evidence type="ECO:0000313" key="4">
    <source>
        <dbReference type="EMBL" id="CCX07661.1"/>
    </source>
</evidence>
<dbReference type="InterPro" id="IPR024584">
    <property type="entry name" value="Tuberin_N"/>
</dbReference>
<dbReference type="InterPro" id="IPR016024">
    <property type="entry name" value="ARM-type_fold"/>
</dbReference>
<feature type="compositionally biased region" description="Basic and acidic residues" evidence="2">
    <location>
        <begin position="758"/>
        <end position="772"/>
    </location>
</feature>
<sequence length="1607" mass="180535">MSYYHWLSASTGGIVNVFRHLGIRSRGSGFSISASSPATPAADRNSVTSRSTSHFDYYPEIAEDGGQELLERLRKNRPLPERIEAADKLRTCIGNLPAHFLTEIWFIGEDLVEAETTEARQAGFRLLTACLGAMTEPTALDRLRYYRIIAQHENLDDFDEQLQAMIALTNHGSHLSSFEREIGGLLSKWLRRLFNEAGKSRTLRKREGGSVDIVSAAEFCLKELFDFVNITLKLNFQTFEEREVELLLSDVLTIARKTTNKKDIECSIAFIEILIIYGYIPPDHLRPCMEILCGAYSTIKDLAEETWNAVHNLCKSHMQHKCIATLLEILRKPSRKGGATNTNTLRGATWFLEKLLLENVEAQAAVPNTPLKFQVSVPVVMSAFRDAAFTKNNLRLDANICGAICRILARPEIVAQISFDEWSIPLEVLVHVSRRTTERADGISLQRLGVRNVPRVRSEYKEVNSAISQSLFQIINQLEEACRRPDFAQVEGVVEFFLEVYGHIPDSAAEFVLNYYATMHMCYPSCEKWLENSQKLVDVFFRTRKRPSNLRVQVLLLIKDVYDTISGVYEESLLHQLVMTAFDDFQTETDPRVLEHLVKILVDVAADSNMEMYEKLLAILVNYMRLDQAIGIPNGNDTPTADNASVHSVRPATNGSNSSHTTLANIVARGLVKMFIRNMNTDALKAVQVYEELAKIAGHQSCEEETRLTVMRLLFRLRADSDNHVYLTDNTESDYLASVLQRSNKPTEDPHAGLISPRDNRDDDRSSQRSDRSNSMTQSMLFRNSSSRGEKEPPVVRVEKPYRRRVPLWNYPETKPLPEDAPKVASPVLLTFYDPSSDMPAREGPTVDPTTRLRVARWIEALIPIVQKGCDWELYSYVLCHIPSQLANKTLFRNCRAQISYLRNYVCDQLHTNRLPDTDLPSEIKRADIAVSLIHLLTVLVSYREHFAKNETEGIVKAFQLGLHSWNRTAKPCIHALALCCYELPGSTSKFLSGILTKLSQIITSPVVSVHILEFLSALAKLPDLYSNFTEPDFRNIFGIAFRYIQHAKETAHQRSTLHSRGREPEAADQSDLPQYVLTLAYNVLTTWFLSLKLSERSKYVSWIVRGLVLHDQSNNQLDEQSEACIDMLQRFTFSRRDLKTPQKITSPEIVRKHWLNGMTILSIDMAPESGVSRLTIRRPAGTSFYSLKPDYPGARGRLLLRHADIETHLEDDEKPDSFDPVIKLLPSHILLHLNGGTVLTDFRPILLPDDDKTSRFIDVFDRIPVVDFHKIGVIYVGAGQTHETEILSNTVGSPDYADFVDGLGDLVKLQGSDLNTGGLDREADFDGEFTYFWHDRTTEIVFHVITMMPTRPEDPQATYKKRHIGNDFVNIVFNNSGLPWRFGTIPSQFNFVSIVITPEAKSSFISSRRRAGTGVTSTISTSASGASPPNLGSIDDILSSASLGALGGVDTLEATAAEEKAKLFYKVQLHTRDGFSDISPAQEPKMVSAASLPSFVRNLALNASVYSHVFNEGGREYITNPRHRLREIKMLRERVGAPVNALRRGGGGVDAGRGAGDTAADKRDRRVSTMTTATTATGLSMGSVRIEAEEEVTEDLLGSLDFSRYT</sequence>
<dbReference type="PANTHER" id="PTHR10063:SF0">
    <property type="entry name" value="TUBERIN"/>
    <property type="match status" value="1"/>
</dbReference>
<organism evidence="4 5">
    <name type="scientific">Pyronema omphalodes (strain CBS 100304)</name>
    <name type="common">Pyronema confluens</name>
    <dbReference type="NCBI Taxonomy" id="1076935"/>
    <lineage>
        <taxon>Eukaryota</taxon>
        <taxon>Fungi</taxon>
        <taxon>Dikarya</taxon>
        <taxon>Ascomycota</taxon>
        <taxon>Pezizomycotina</taxon>
        <taxon>Pezizomycetes</taxon>
        <taxon>Pezizales</taxon>
        <taxon>Pyronemataceae</taxon>
        <taxon>Pyronema</taxon>
    </lineage>
</organism>
<dbReference type="OrthoDB" id="19311at2759"/>